<keyword evidence="2" id="KW-0732">Signal</keyword>
<proteinExistence type="predicted"/>
<accession>A0A4P2QAB6</accession>
<feature type="chain" id="PRO_5020195868" description="Porin" evidence="2">
    <location>
        <begin position="23"/>
        <end position="599"/>
    </location>
</feature>
<organism evidence="3 4">
    <name type="scientific">Sorangium cellulosum</name>
    <name type="common">Polyangium cellulosum</name>
    <dbReference type="NCBI Taxonomy" id="56"/>
    <lineage>
        <taxon>Bacteria</taxon>
        <taxon>Pseudomonadati</taxon>
        <taxon>Myxococcota</taxon>
        <taxon>Polyangia</taxon>
        <taxon>Polyangiales</taxon>
        <taxon>Polyangiaceae</taxon>
        <taxon>Sorangium</taxon>
    </lineage>
</organism>
<feature type="compositionally biased region" description="Pro residues" evidence="1">
    <location>
        <begin position="65"/>
        <end position="108"/>
    </location>
</feature>
<dbReference type="Pfam" id="PF07396">
    <property type="entry name" value="Porin_O_P"/>
    <property type="match status" value="1"/>
</dbReference>
<dbReference type="InterPro" id="IPR023614">
    <property type="entry name" value="Porin_dom_sf"/>
</dbReference>
<gene>
    <name evidence="3" type="ORF">SOCEGT47_071640</name>
</gene>
<evidence type="ECO:0000256" key="1">
    <source>
        <dbReference type="SAM" id="MobiDB-lite"/>
    </source>
</evidence>
<evidence type="ECO:0000313" key="3">
    <source>
        <dbReference type="EMBL" id="AUX26594.1"/>
    </source>
</evidence>
<evidence type="ECO:0000256" key="2">
    <source>
        <dbReference type="SAM" id="SignalP"/>
    </source>
</evidence>
<reference evidence="3 4" key="1">
    <citation type="submission" date="2015-09" db="EMBL/GenBank/DDBJ databases">
        <title>Sorangium comparison.</title>
        <authorList>
            <person name="Zaburannyi N."/>
            <person name="Bunk B."/>
            <person name="Overmann J."/>
            <person name="Mueller R."/>
        </authorList>
    </citation>
    <scope>NUCLEOTIDE SEQUENCE [LARGE SCALE GENOMIC DNA]</scope>
    <source>
        <strain evidence="3 4">So ceGT47</strain>
    </source>
</reference>
<dbReference type="PANTHER" id="PTHR48125">
    <property type="entry name" value="LP07818P1"/>
    <property type="match status" value="1"/>
</dbReference>
<feature type="compositionally biased region" description="Pro residues" evidence="1">
    <location>
        <begin position="26"/>
        <end position="51"/>
    </location>
</feature>
<dbReference type="Gene3D" id="2.40.160.10">
    <property type="entry name" value="Porin"/>
    <property type="match status" value="1"/>
</dbReference>
<name>A0A4P2QAB6_SORCE</name>
<feature type="signal peptide" evidence="2">
    <location>
        <begin position="1"/>
        <end position="22"/>
    </location>
</feature>
<dbReference type="AlphaFoldDB" id="A0A4P2QAB6"/>
<dbReference type="EMBL" id="CP012670">
    <property type="protein sequence ID" value="AUX26594.1"/>
    <property type="molecule type" value="Genomic_DNA"/>
</dbReference>
<dbReference type="PANTHER" id="PTHR48125:SF10">
    <property type="entry name" value="OS12G0136300 PROTEIN"/>
    <property type="match status" value="1"/>
</dbReference>
<protein>
    <recommendedName>
        <fullName evidence="5">Porin</fullName>
    </recommendedName>
</protein>
<dbReference type="InterPro" id="IPR010870">
    <property type="entry name" value="Porin_O/P"/>
</dbReference>
<feature type="region of interest" description="Disordered" evidence="1">
    <location>
        <begin position="19"/>
        <end position="110"/>
    </location>
</feature>
<evidence type="ECO:0008006" key="5">
    <source>
        <dbReference type="Google" id="ProtNLM"/>
    </source>
</evidence>
<dbReference type="Proteomes" id="UP000295781">
    <property type="component" value="Chromosome"/>
</dbReference>
<sequence length="599" mass="62452">MRVATSALLGMSVTLSGLSALAQPGPQGPAQPPAAQQPPAQPLPAEPPAVQPPAAAAPAPGGVAAPPPAAQSPAPPEQAAPPAEPVPPPPPPPGTAAAIPAPPPPPQVFAPTAEAAGVAERQPLAGWHGSFFLRDANDTFRLYPKGRMHLDFYSSFGSGVSAVRAQDGGNALQPRFFVRRARLELDGELLKRWSFKLDVDFGGQGLGNASGKSQTSAAPAGSAPTAESARFAAVQGTSSSASLADVWLNYSVVPALNFMFGQFTSPFSMENQTSSNSITFMERNIAVRSFAHPEGKSIGLMAWGDLAGKALSYGVGVFGGDGQNRTGVDAPPDFIGRVVVRPFSGDKEALLSKAQIGLSARHGERDQEYVGYDYAPIKTGQGYTLWGGGYKDSLSRQIHVIPSGAQNAIGGELRLPIKRVELRAEAYYLANNTREAVEGYQLGHTERLGQVRGLGYYVQLSAWPLGDAFVTGDPGTSPRPAKVDLSKDLGKPKSGLEVAALLSGISATYDGASREGAYDEKTPGAEAGPGTDLSVMQLGLAANYWHTKHVRLSVNYNVYLTPGSGSADNLLRVPGNTSKGADPDAHALHELGTRLGLSF</sequence>
<evidence type="ECO:0000313" key="4">
    <source>
        <dbReference type="Proteomes" id="UP000295781"/>
    </source>
</evidence>
<feature type="compositionally biased region" description="Low complexity" evidence="1">
    <location>
        <begin position="52"/>
        <end position="64"/>
    </location>
</feature>